<reference evidence="2 3" key="1">
    <citation type="journal article" date="2014" name="Int. J. Syst. Evol. Microbiol.">
        <title>Complete genome sequence of Corynebacterium casei LMG S-19264T (=DSM 44701T), isolated from a smear-ripened cheese.</title>
        <authorList>
            <consortium name="US DOE Joint Genome Institute (JGI-PGF)"/>
            <person name="Walter F."/>
            <person name="Albersmeier A."/>
            <person name="Kalinowski J."/>
            <person name="Ruckert C."/>
        </authorList>
    </citation>
    <scope>NUCLEOTIDE SEQUENCE [LARGE SCALE GENOMIC DNA]</scope>
    <source>
        <strain evidence="2 3">CGMCC 1.15896</strain>
    </source>
</reference>
<gene>
    <name evidence="2" type="ORF">GCM10011499_26030</name>
</gene>
<dbReference type="Proteomes" id="UP000596977">
    <property type="component" value="Unassembled WGS sequence"/>
</dbReference>
<evidence type="ECO:0008006" key="4">
    <source>
        <dbReference type="Google" id="ProtNLM"/>
    </source>
</evidence>
<dbReference type="PROSITE" id="PS51257">
    <property type="entry name" value="PROKAR_LIPOPROTEIN"/>
    <property type="match status" value="1"/>
</dbReference>
<keyword evidence="3" id="KW-1185">Reference proteome</keyword>
<dbReference type="AlphaFoldDB" id="A0A916VZM0"/>
<organism evidence="2 3">
    <name type="scientific">Pelagibacterium lentulum</name>
    <dbReference type="NCBI Taxonomy" id="2029865"/>
    <lineage>
        <taxon>Bacteria</taxon>
        <taxon>Pseudomonadati</taxon>
        <taxon>Pseudomonadota</taxon>
        <taxon>Alphaproteobacteria</taxon>
        <taxon>Hyphomicrobiales</taxon>
        <taxon>Devosiaceae</taxon>
        <taxon>Pelagibacterium</taxon>
    </lineage>
</organism>
<evidence type="ECO:0000313" key="2">
    <source>
        <dbReference type="EMBL" id="GGA54659.1"/>
    </source>
</evidence>
<name>A0A916VZM0_9HYPH</name>
<evidence type="ECO:0000256" key="1">
    <source>
        <dbReference type="SAM" id="SignalP"/>
    </source>
</evidence>
<feature type="signal peptide" evidence="1">
    <location>
        <begin position="1"/>
        <end position="24"/>
    </location>
</feature>
<dbReference type="OrthoDB" id="8478167at2"/>
<accession>A0A916VZM0</accession>
<protein>
    <recommendedName>
        <fullName evidence="4">Lipoprotein</fullName>
    </recommendedName>
</protein>
<sequence length="265" mass="29588">MTIDRGIKAAAILVVFAASLGACARPTGDFGRAAPSVMHDQIMPTIGASQARGRGEPVSNFNQTDQEREMHDRVWRFLIAPHTKDWFYDTAVELQRTRLTGATDISFNPDRYYNHLRSSAFASSRIRYRAVGNDIDMDLATIPATFIAICNVIEVDRQRGIAVSNVGTPENAQQAAARKWENDQKIAWFTRALDYRYQAYSMALDRLLVETPHEEARIVDEKLAALSHYVRRAKARDFCGGGSGAIVSKNAPIPSRIENGPVYRK</sequence>
<dbReference type="RefSeq" id="WP_127072078.1">
    <property type="nucleotide sequence ID" value="NZ_BMKB01000004.1"/>
</dbReference>
<keyword evidence="1" id="KW-0732">Signal</keyword>
<dbReference type="EMBL" id="BMKB01000004">
    <property type="protein sequence ID" value="GGA54659.1"/>
    <property type="molecule type" value="Genomic_DNA"/>
</dbReference>
<feature type="chain" id="PRO_5036826219" description="Lipoprotein" evidence="1">
    <location>
        <begin position="25"/>
        <end position="265"/>
    </location>
</feature>
<evidence type="ECO:0000313" key="3">
    <source>
        <dbReference type="Proteomes" id="UP000596977"/>
    </source>
</evidence>
<comment type="caution">
    <text evidence="2">The sequence shown here is derived from an EMBL/GenBank/DDBJ whole genome shotgun (WGS) entry which is preliminary data.</text>
</comment>
<proteinExistence type="predicted"/>